<evidence type="ECO:0000313" key="1">
    <source>
        <dbReference type="EMBL" id="SJM52912.1"/>
    </source>
</evidence>
<dbReference type="RefSeq" id="WP_086995230.1">
    <property type="nucleotide sequence ID" value="NZ_FUHW01000014.1"/>
</dbReference>
<organism evidence="1 2">
    <name type="scientific">Arthrobacter rhombi</name>
    <dbReference type="NCBI Taxonomy" id="71253"/>
    <lineage>
        <taxon>Bacteria</taxon>
        <taxon>Bacillati</taxon>
        <taxon>Actinomycetota</taxon>
        <taxon>Actinomycetes</taxon>
        <taxon>Micrococcales</taxon>
        <taxon>Micrococcaceae</taxon>
        <taxon>Arthrobacter</taxon>
    </lineage>
</organism>
<name>A0A1R4FAS7_9MICC</name>
<reference evidence="1 2" key="1">
    <citation type="submission" date="2017-02" db="EMBL/GenBank/DDBJ databases">
        <authorList>
            <person name="Peterson S.W."/>
        </authorList>
    </citation>
    <scope>NUCLEOTIDE SEQUENCE [LARGE SCALE GENOMIC DNA]</scope>
    <source>
        <strain evidence="1 2">B Ar 00.02</strain>
    </source>
</reference>
<sequence>MGLDTAGLEGWPDPASISAAAASVSTAGGKYDDKIENAADDWTPIGSAYRQGAGRGEVLRAFSPVKDHGEAIRTASGFVRDALDDFAADVVALKARRKNVLLRVDAFNTKVANDEEMLDYGYSSETGIQATIDAIAQDLKDRANECAQALKDITIKAKPGGGFLASPEGGLVTGSISKYMKLNEVASFSYTELHVNVQTYTFSHQDKKLRPWVRLWNNGKFDPGAGVWRYDTTTHHVTVISMEEIERKGTWKPNWTPTDTRWRQWIEGKSKWYGNYAANRAGHWQQPSSASWLDDFKNAGKGTKFLKGGNVALSLATTGLTYVNERDKEYNRLLQENPGWSDDKISDRAREVGAVKTTAKTTVDFGAGMAGAAVGTMIGGPVGTVIGFGVGMGLSYLSNKSGASDFVADKAVEVWDGAKDMGGKAKDWVGGLFD</sequence>
<dbReference type="AlphaFoldDB" id="A0A1R4FAS7"/>
<protein>
    <submittedName>
        <fullName evidence="1">Uncharacterized protein</fullName>
    </submittedName>
</protein>
<dbReference type="Proteomes" id="UP000195913">
    <property type="component" value="Unassembled WGS sequence"/>
</dbReference>
<evidence type="ECO:0000313" key="2">
    <source>
        <dbReference type="Proteomes" id="UP000195913"/>
    </source>
</evidence>
<keyword evidence="2" id="KW-1185">Reference proteome</keyword>
<proteinExistence type="predicted"/>
<dbReference type="EMBL" id="FUHW01000014">
    <property type="protein sequence ID" value="SJM52912.1"/>
    <property type="molecule type" value="Genomic_DNA"/>
</dbReference>
<gene>
    <name evidence="1" type="ORF">FM101_03025</name>
</gene>
<accession>A0A1R4FAS7</accession>